<keyword evidence="10 16" id="KW-0808">Transferase</keyword>
<dbReference type="SUPFAM" id="SSF52009">
    <property type="entry name" value="Phosphohistidine domain"/>
    <property type="match status" value="1"/>
</dbReference>
<evidence type="ECO:0000256" key="7">
    <source>
        <dbReference type="ARBA" id="ARBA00022448"/>
    </source>
</evidence>
<feature type="binding site" evidence="19">
    <location>
        <position position="455"/>
    </location>
    <ligand>
        <name>Mg(2+)</name>
        <dbReference type="ChEBI" id="CHEBI:18420"/>
    </ligand>
</feature>
<keyword evidence="13 16" id="KW-0418">Kinase</keyword>
<dbReference type="EMBL" id="CP034861">
    <property type="protein sequence ID" value="QCI24175.1"/>
    <property type="molecule type" value="Genomic_DNA"/>
</dbReference>
<evidence type="ECO:0000256" key="11">
    <source>
        <dbReference type="ARBA" id="ARBA00022683"/>
    </source>
</evidence>
<protein>
    <recommendedName>
        <fullName evidence="6 16">Phosphoenolpyruvate-protein phosphotransferase</fullName>
        <ecNumber evidence="5 16">2.7.3.9</ecNumber>
    </recommendedName>
    <alternativeName>
        <fullName evidence="15 16">Phosphotransferase system, enzyme I</fullName>
    </alternativeName>
</protein>
<dbReference type="PANTHER" id="PTHR46244:SF6">
    <property type="entry name" value="PHOSPHOENOLPYRUVATE-PROTEIN PHOSPHOTRANSFERASE"/>
    <property type="match status" value="1"/>
</dbReference>
<comment type="subcellular location">
    <subcellularLocation>
        <location evidence="3 16">Cytoplasm</location>
    </subcellularLocation>
</comment>
<dbReference type="RefSeq" id="WP_158343154.1">
    <property type="nucleotide sequence ID" value="NZ_CP034861.1"/>
</dbReference>
<evidence type="ECO:0000256" key="9">
    <source>
        <dbReference type="ARBA" id="ARBA00022597"/>
    </source>
</evidence>
<keyword evidence="14 16" id="KW-0460">Magnesium</keyword>
<dbReference type="InterPro" id="IPR000121">
    <property type="entry name" value="PEP_util_C"/>
</dbReference>
<dbReference type="InterPro" id="IPR036618">
    <property type="entry name" value="PtsI_HPr-bd_sf"/>
</dbReference>
<evidence type="ECO:0000256" key="13">
    <source>
        <dbReference type="ARBA" id="ARBA00022777"/>
    </source>
</evidence>
<dbReference type="InterPro" id="IPR024692">
    <property type="entry name" value="PTS_EI"/>
</dbReference>
<dbReference type="InterPro" id="IPR023151">
    <property type="entry name" value="PEP_util_CS"/>
</dbReference>
<evidence type="ECO:0000256" key="8">
    <source>
        <dbReference type="ARBA" id="ARBA00022490"/>
    </source>
</evidence>
<accession>A0A4D6YID8</accession>
<dbReference type="InterPro" id="IPR040442">
    <property type="entry name" value="Pyrv_kinase-like_dom_sf"/>
</dbReference>
<evidence type="ECO:0000259" key="22">
    <source>
        <dbReference type="Pfam" id="PF05524"/>
    </source>
</evidence>
<dbReference type="PIRSF" id="PIRSF000732">
    <property type="entry name" value="PTS_enzyme_I"/>
    <property type="match status" value="1"/>
</dbReference>
<dbReference type="GO" id="GO:0008965">
    <property type="term" value="F:phosphoenolpyruvate-protein phosphotransferase activity"/>
    <property type="evidence" value="ECO:0007669"/>
    <property type="project" value="UniProtKB-EC"/>
</dbReference>
<feature type="binding site" evidence="18">
    <location>
        <position position="332"/>
    </location>
    <ligand>
        <name>phosphoenolpyruvate</name>
        <dbReference type="ChEBI" id="CHEBI:58702"/>
    </ligand>
</feature>
<comment type="cofactor">
    <cofactor evidence="2 16 19">
        <name>Mg(2+)</name>
        <dbReference type="ChEBI" id="CHEBI:18420"/>
    </cofactor>
</comment>
<keyword evidence="23" id="KW-0670">Pyruvate</keyword>
<dbReference type="InterPro" id="IPR036637">
    <property type="entry name" value="Phosphohistidine_dom_sf"/>
</dbReference>
<feature type="binding site" evidence="18">
    <location>
        <position position="296"/>
    </location>
    <ligand>
        <name>phosphoenolpyruvate</name>
        <dbReference type="ChEBI" id="CHEBI:58702"/>
    </ligand>
</feature>
<keyword evidence="12 16" id="KW-0479">Metal-binding</keyword>
<evidence type="ECO:0000256" key="14">
    <source>
        <dbReference type="ARBA" id="ARBA00022842"/>
    </source>
</evidence>
<dbReference type="PANTHER" id="PTHR46244">
    <property type="entry name" value="PHOSPHOENOLPYRUVATE-PROTEIN PHOSPHOTRANSFERASE"/>
    <property type="match status" value="1"/>
</dbReference>
<proteinExistence type="inferred from homology"/>
<feature type="domain" description="PEP-utilising enzyme C-terminal" evidence="21">
    <location>
        <begin position="252"/>
        <end position="540"/>
    </location>
</feature>
<feature type="domain" description="PEP-utilising enzyme mobile" evidence="20">
    <location>
        <begin position="153"/>
        <end position="223"/>
    </location>
</feature>
<dbReference type="InterPro" id="IPR050499">
    <property type="entry name" value="PEP-utilizing_PTS_enzyme"/>
</dbReference>
<comment type="similarity">
    <text evidence="4 16">Belongs to the PEP-utilizing enzyme family.</text>
</comment>
<dbReference type="NCBIfam" id="NF008382">
    <property type="entry name" value="PRK11177.1"/>
    <property type="match status" value="1"/>
</dbReference>
<evidence type="ECO:0000313" key="24">
    <source>
        <dbReference type="Proteomes" id="UP000298673"/>
    </source>
</evidence>
<evidence type="ECO:0000256" key="19">
    <source>
        <dbReference type="PIRSR" id="PIRSR000732-3"/>
    </source>
</evidence>
<dbReference type="Gene3D" id="3.50.30.10">
    <property type="entry name" value="Phosphohistidine domain"/>
    <property type="match status" value="1"/>
</dbReference>
<dbReference type="OrthoDB" id="9765468at2"/>
<evidence type="ECO:0000256" key="3">
    <source>
        <dbReference type="ARBA" id="ARBA00004496"/>
    </source>
</evidence>
<evidence type="ECO:0000256" key="1">
    <source>
        <dbReference type="ARBA" id="ARBA00000683"/>
    </source>
</evidence>
<evidence type="ECO:0000256" key="15">
    <source>
        <dbReference type="ARBA" id="ARBA00033235"/>
    </source>
</evidence>
<dbReference type="GO" id="GO:0009401">
    <property type="term" value="P:phosphoenolpyruvate-dependent sugar phosphotransferase system"/>
    <property type="evidence" value="ECO:0007669"/>
    <property type="project" value="UniProtKB-KW"/>
</dbReference>
<reference evidence="23 24" key="2">
    <citation type="submission" date="2019-05" db="EMBL/GenBank/DDBJ databases">
        <title>Genome evolution of the obligate endosymbiont Buchnera aphidicola.</title>
        <authorList>
            <person name="Moran N.A."/>
        </authorList>
    </citation>
    <scope>NUCLEOTIDE SEQUENCE [LARGE SCALE GENOMIC DNA]</scope>
    <source>
        <strain evidence="23 24">Mst</strain>
    </source>
</reference>
<dbReference type="Pfam" id="PF05524">
    <property type="entry name" value="PEP-utilisers_N"/>
    <property type="match status" value="1"/>
</dbReference>
<keyword evidence="11 16" id="KW-0598">Phosphotransferase system</keyword>
<keyword evidence="8 16" id="KW-0963">Cytoplasm</keyword>
<evidence type="ECO:0000259" key="21">
    <source>
        <dbReference type="Pfam" id="PF02896"/>
    </source>
</evidence>
<feature type="active site" description="Proton donor" evidence="17">
    <location>
        <position position="502"/>
    </location>
</feature>
<evidence type="ECO:0000256" key="10">
    <source>
        <dbReference type="ARBA" id="ARBA00022679"/>
    </source>
</evidence>
<evidence type="ECO:0000256" key="6">
    <source>
        <dbReference type="ARBA" id="ARBA00016544"/>
    </source>
</evidence>
<keyword evidence="7 16" id="KW-0813">Transport</keyword>
<evidence type="ECO:0000256" key="16">
    <source>
        <dbReference type="PIRNR" id="PIRNR000732"/>
    </source>
</evidence>
<sequence>MISGILASPGIVFGPAFLLKEEKIIIQKKTITVEQIESEIKKFFDSRNQSIQQLTEIKIKTGEKFGKKQESIFEGHIMLLEDEELEQEIVSLITKKNKSAAAAAEFVIESQAKALEKIKDEYLKNRAIDVRDIGRRLLKNILKINVVDLNSIQHKVILIAKDLTPSETAQINFKNVLGFITDLGSQTSHTSIMAKSLEIPAIVGTGNITNIVKNNDFIILDCINNQILVNPSEELIYKKKKIKTLYTSKINQLKILKNLKATTIDGKKIKIGSNIGNVQDIYSAKKNGAECIGLYRTEFLFMGRKNFPTENEQFQAYKKIAELMKNKKVIIRTMDIGGDKDLPYMNLPKEENPFLGWRAIRILMDRKEMLHTQLKAILRASAFGKICILFPMIISVEEIRLLKIEIEHLKSQLNHNNIKFDEKIKIGIMIETPSSAIISHYLIKEVDFFSIGTNDLTQYTLAVDRGNDLISKLYKPMHPSVLNLIQKVINVSHVHKKWTGMCGELAADERATVLLLGMGLDEFSMSSISIPKIKKIIRSISFKDAQELAKEALTLPTEKEILNLIEKFMKSQAINRS</sequence>
<organism evidence="23 24">
    <name type="scientific">Buchnera aphidicola</name>
    <name type="common">Muscaphis stroyani</name>
    <dbReference type="NCBI Taxonomy" id="1241869"/>
    <lineage>
        <taxon>Bacteria</taxon>
        <taxon>Pseudomonadati</taxon>
        <taxon>Pseudomonadota</taxon>
        <taxon>Gammaproteobacteria</taxon>
        <taxon>Enterobacterales</taxon>
        <taxon>Erwiniaceae</taxon>
        <taxon>Buchnera</taxon>
    </lineage>
</organism>
<comment type="catalytic activity">
    <reaction evidence="1 16">
        <text>L-histidyl-[protein] + phosphoenolpyruvate = N(pros)-phospho-L-histidyl-[protein] + pyruvate</text>
        <dbReference type="Rhea" id="RHEA:23880"/>
        <dbReference type="Rhea" id="RHEA-COMP:9745"/>
        <dbReference type="Rhea" id="RHEA-COMP:9746"/>
        <dbReference type="ChEBI" id="CHEBI:15361"/>
        <dbReference type="ChEBI" id="CHEBI:29979"/>
        <dbReference type="ChEBI" id="CHEBI:58702"/>
        <dbReference type="ChEBI" id="CHEBI:64837"/>
        <dbReference type="EC" id="2.7.3.9"/>
    </reaction>
</comment>
<dbReference type="GO" id="GO:0046872">
    <property type="term" value="F:metal ion binding"/>
    <property type="evidence" value="ECO:0007669"/>
    <property type="project" value="UniProtKB-KW"/>
</dbReference>
<dbReference type="Gene3D" id="3.20.20.60">
    <property type="entry name" value="Phosphoenolpyruvate-binding domains"/>
    <property type="match status" value="1"/>
</dbReference>
<gene>
    <name evidence="23" type="primary">ptsI</name>
    <name evidence="23" type="ORF">D9V75_00290</name>
</gene>
<feature type="binding site" evidence="18">
    <location>
        <position position="465"/>
    </location>
    <ligand>
        <name>phosphoenolpyruvate</name>
        <dbReference type="ChEBI" id="CHEBI:58702"/>
    </ligand>
</feature>
<evidence type="ECO:0000256" key="12">
    <source>
        <dbReference type="ARBA" id="ARBA00022723"/>
    </source>
</evidence>
<dbReference type="PRINTS" id="PR01736">
    <property type="entry name" value="PHPHTRNFRASE"/>
</dbReference>
<feature type="active site" description="Tele-phosphohistidine intermediate" evidence="17">
    <location>
        <position position="189"/>
    </location>
</feature>
<evidence type="ECO:0000256" key="2">
    <source>
        <dbReference type="ARBA" id="ARBA00001946"/>
    </source>
</evidence>
<evidence type="ECO:0000259" key="20">
    <source>
        <dbReference type="Pfam" id="PF00391"/>
    </source>
</evidence>
<dbReference type="NCBIfam" id="TIGR01417">
    <property type="entry name" value="PTS_I_fam"/>
    <property type="match status" value="1"/>
</dbReference>
<dbReference type="InterPro" id="IPR006318">
    <property type="entry name" value="PTS_EI-like"/>
</dbReference>
<dbReference type="Pfam" id="PF00391">
    <property type="entry name" value="PEP-utilizers"/>
    <property type="match status" value="1"/>
</dbReference>
<dbReference type="Proteomes" id="UP000298673">
    <property type="component" value="Chromosome"/>
</dbReference>
<evidence type="ECO:0000256" key="4">
    <source>
        <dbReference type="ARBA" id="ARBA00007837"/>
    </source>
</evidence>
<keyword evidence="9 16" id="KW-0762">Sugar transport</keyword>
<evidence type="ECO:0000256" key="17">
    <source>
        <dbReference type="PIRSR" id="PIRSR000732-1"/>
    </source>
</evidence>
<name>A0A4D6YID8_9GAMM</name>
<feature type="binding site" evidence="19">
    <location>
        <position position="431"/>
    </location>
    <ligand>
        <name>Mg(2+)</name>
        <dbReference type="ChEBI" id="CHEBI:18420"/>
    </ligand>
</feature>
<dbReference type="PROSITE" id="PS00742">
    <property type="entry name" value="PEP_ENZYMES_2"/>
    <property type="match status" value="1"/>
</dbReference>
<dbReference type="InterPro" id="IPR008279">
    <property type="entry name" value="PEP-util_enz_mobile_dom"/>
</dbReference>
<evidence type="ECO:0000256" key="18">
    <source>
        <dbReference type="PIRSR" id="PIRSR000732-2"/>
    </source>
</evidence>
<dbReference type="GO" id="GO:0005737">
    <property type="term" value="C:cytoplasm"/>
    <property type="evidence" value="ECO:0007669"/>
    <property type="project" value="UniProtKB-SubCell"/>
</dbReference>
<dbReference type="Pfam" id="PF02896">
    <property type="entry name" value="PEP-utilizers_C"/>
    <property type="match status" value="1"/>
</dbReference>
<dbReference type="GO" id="GO:0016301">
    <property type="term" value="F:kinase activity"/>
    <property type="evidence" value="ECO:0007669"/>
    <property type="project" value="UniProtKB-KW"/>
</dbReference>
<dbReference type="SUPFAM" id="SSF47831">
    <property type="entry name" value="Enzyme I of the PEP:sugar phosphotransferase system HPr-binding (sub)domain"/>
    <property type="match status" value="1"/>
</dbReference>
<dbReference type="SUPFAM" id="SSF51621">
    <property type="entry name" value="Phosphoenolpyruvate/pyruvate domain"/>
    <property type="match status" value="1"/>
</dbReference>
<dbReference type="AlphaFoldDB" id="A0A4D6YID8"/>
<dbReference type="EC" id="2.7.3.9" evidence="5 16"/>
<dbReference type="InterPro" id="IPR008731">
    <property type="entry name" value="PTS_EIN"/>
</dbReference>
<comment type="function">
    <text evidence="16">General (non sugar-specific) component of the phosphoenolpyruvate-dependent sugar phosphotransferase system (sugar PTS). This major carbohydrate active-transport system catalyzes the phosphorylation of incoming sugar substrates concomitantly with their translocation across the cell membrane. Enzyme I transfers the phosphoryl group from phosphoenolpyruvate (PEP) to the phosphoryl carrier protein (HPr).</text>
</comment>
<evidence type="ECO:0000256" key="5">
    <source>
        <dbReference type="ARBA" id="ARBA00012232"/>
    </source>
</evidence>
<dbReference type="FunFam" id="3.20.20.60:FF:000007">
    <property type="entry name" value="Phosphoenolpyruvate-protein phosphotransferase"/>
    <property type="match status" value="1"/>
</dbReference>
<feature type="domain" description="Phosphotransferase system enzyme I N-terminal" evidence="22">
    <location>
        <begin position="4"/>
        <end position="126"/>
    </location>
</feature>
<dbReference type="Gene3D" id="1.10.274.10">
    <property type="entry name" value="PtsI, HPr-binding domain"/>
    <property type="match status" value="1"/>
</dbReference>
<reference evidence="23 24" key="1">
    <citation type="submission" date="2018-12" db="EMBL/GenBank/DDBJ databases">
        <authorList>
            <person name="Chong R.A."/>
        </authorList>
    </citation>
    <scope>NUCLEOTIDE SEQUENCE [LARGE SCALE GENOMIC DNA]</scope>
    <source>
        <strain evidence="23 24">Mst</strain>
    </source>
</reference>
<feature type="binding site" evidence="18">
    <location>
        <begin position="454"/>
        <end position="455"/>
    </location>
    <ligand>
        <name>phosphoenolpyruvate</name>
        <dbReference type="ChEBI" id="CHEBI:58702"/>
    </ligand>
</feature>
<dbReference type="InterPro" id="IPR015813">
    <property type="entry name" value="Pyrv/PenolPyrv_kinase-like_dom"/>
</dbReference>
<evidence type="ECO:0000313" key="23">
    <source>
        <dbReference type="EMBL" id="QCI24175.1"/>
    </source>
</evidence>